<dbReference type="InterPro" id="IPR025672">
    <property type="entry name" value="Sigma_reg_C_dom"/>
</dbReference>
<evidence type="ECO:0008006" key="7">
    <source>
        <dbReference type="Google" id="ProtNLM"/>
    </source>
</evidence>
<feature type="domain" description="Putative zinc-finger" evidence="2">
    <location>
        <begin position="3"/>
        <end position="37"/>
    </location>
</feature>
<keyword evidence="1" id="KW-1133">Transmembrane helix</keyword>
<keyword evidence="1" id="KW-0472">Membrane</keyword>
<accession>A0A6I6DCA8</accession>
<evidence type="ECO:0000313" key="6">
    <source>
        <dbReference type="Proteomes" id="UP000426444"/>
    </source>
</evidence>
<feature type="domain" description="Sigma factor regulator C-terminal" evidence="3">
    <location>
        <begin position="246"/>
        <end position="427"/>
    </location>
</feature>
<protein>
    <recommendedName>
        <fullName evidence="7">Sigma-M negative effector</fullName>
    </recommendedName>
</protein>
<evidence type="ECO:0000259" key="3">
    <source>
        <dbReference type="Pfam" id="PF13791"/>
    </source>
</evidence>
<dbReference type="Proteomes" id="UP000426444">
    <property type="component" value="Chromosome"/>
</dbReference>
<dbReference type="Pfam" id="PF13791">
    <property type="entry name" value="Sigma_reg_C"/>
    <property type="match status" value="1"/>
</dbReference>
<gene>
    <name evidence="5" type="ORF">SYNTR_1642</name>
</gene>
<keyword evidence="6" id="KW-1185">Reference proteome</keyword>
<dbReference type="EMBL" id="CP046457">
    <property type="protein sequence ID" value="QGU00236.1"/>
    <property type="molecule type" value="Genomic_DNA"/>
</dbReference>
<feature type="transmembrane region" description="Helical" evidence="1">
    <location>
        <begin position="81"/>
        <end position="106"/>
    </location>
</feature>
<feature type="domain" description="Sigma factor regulator N-terminal" evidence="4">
    <location>
        <begin position="69"/>
        <end position="135"/>
    </location>
</feature>
<evidence type="ECO:0000259" key="4">
    <source>
        <dbReference type="Pfam" id="PF13800"/>
    </source>
</evidence>
<keyword evidence="1" id="KW-0812">Transmembrane</keyword>
<dbReference type="Pfam" id="PF13800">
    <property type="entry name" value="Sigma_reg_N"/>
    <property type="match status" value="1"/>
</dbReference>
<dbReference type="InterPro" id="IPR029101">
    <property type="entry name" value="Sigma_reg_N"/>
</dbReference>
<name>A0A6I6DCA8_9FIRM</name>
<sequence length="443" mass="51227">MNCKEFEQLKNNYLNGKLTAEEEKTIEEHLEICTNCQESLNKSLEDDKIQIPKIDTHNSENILDEKKQKKILRRAKYKNRFSITVFLLLLFILFNIAGSFLSSFYFNVGGEQGRLFKAQQTAALLTEFTFPNVNMPLTFRPMNIHFSRAGFGHSSVEIKPYFVAQGEYALEKRIGKKTYIIGHLNINQLLSGIATEWNWKDDSYQNYLHFYHPSQITSQNNSQLDNLKLSNTKQVVYDSDEIWNALDILPEGTVAEMSVSFLQTYTIEEVKMLLEDYDLDITWYAISTGIESQSRYKDHPEPLTAFRGAWGMPDYSRNMMIIGGEKKIVSQTNHIGGVEEVVETKPLTLNDEFREEYFLSSLETLIENEDLAKKIYRGNPNDLRLTEKYDYVKENGIEVYGVVVTGPTKELLKLRDLDTVHSPALGEVELWNWFNRGFEGNLY</sequence>
<proteinExistence type="predicted"/>
<evidence type="ECO:0000259" key="2">
    <source>
        <dbReference type="Pfam" id="PF13490"/>
    </source>
</evidence>
<evidence type="ECO:0000313" key="5">
    <source>
        <dbReference type="EMBL" id="QGU00236.1"/>
    </source>
</evidence>
<dbReference type="OrthoDB" id="2730366at2"/>
<dbReference type="Pfam" id="PF13490">
    <property type="entry name" value="zf-HC2"/>
    <property type="match status" value="1"/>
</dbReference>
<dbReference type="KEGG" id="salq:SYNTR_1642"/>
<organism evidence="5 6">
    <name type="scientific">Candidatus Syntrophocurvum alkaliphilum</name>
    <dbReference type="NCBI Taxonomy" id="2293317"/>
    <lineage>
        <taxon>Bacteria</taxon>
        <taxon>Bacillati</taxon>
        <taxon>Bacillota</taxon>
        <taxon>Clostridia</taxon>
        <taxon>Eubacteriales</taxon>
        <taxon>Syntrophomonadaceae</taxon>
        <taxon>Candidatus Syntrophocurvum</taxon>
    </lineage>
</organism>
<dbReference type="AlphaFoldDB" id="A0A6I6DCA8"/>
<reference evidence="6" key="1">
    <citation type="journal article" date="2019" name="Microbiology">
        <title>Complete Genome Sequence of an Uncultured Bacterium of the Candidate Phylum Bipolaricaulota.</title>
        <authorList>
            <person name="Kadnikov V.V."/>
            <person name="Mardanov A.V."/>
            <person name="Beletsky A.V."/>
            <person name="Frank Y.A."/>
            <person name="Karnachuk O.V."/>
            <person name="Ravin N.V."/>
        </authorList>
    </citation>
    <scope>NUCLEOTIDE SEQUENCE [LARGE SCALE GENOMIC DNA]</scope>
</reference>
<dbReference type="InterPro" id="IPR027383">
    <property type="entry name" value="Znf_put"/>
</dbReference>
<dbReference type="RefSeq" id="WP_156204736.1">
    <property type="nucleotide sequence ID" value="NZ_CP046457.1"/>
</dbReference>
<evidence type="ECO:0000256" key="1">
    <source>
        <dbReference type="SAM" id="Phobius"/>
    </source>
</evidence>